<evidence type="ECO:0000313" key="1">
    <source>
        <dbReference type="EMBL" id="PVD37266.1"/>
    </source>
</evidence>
<proteinExistence type="predicted"/>
<dbReference type="AlphaFoldDB" id="A0A2T7PV09"/>
<dbReference type="EMBL" id="PZQS01000002">
    <property type="protein sequence ID" value="PVD37266.1"/>
    <property type="molecule type" value="Genomic_DNA"/>
</dbReference>
<gene>
    <name evidence="1" type="ORF">C0Q70_04263</name>
</gene>
<name>A0A2T7PV09_POMCA</name>
<protein>
    <submittedName>
        <fullName evidence="1">Uncharacterized protein</fullName>
    </submittedName>
</protein>
<dbReference type="Proteomes" id="UP000245119">
    <property type="component" value="Linkage Group LG2"/>
</dbReference>
<evidence type="ECO:0000313" key="2">
    <source>
        <dbReference type="Proteomes" id="UP000245119"/>
    </source>
</evidence>
<sequence>MDTAPRGARALLSVVEPTFTATLAIHPVCRQTVETTRRGEDKQWTPGQRCALCSDNVLDNITDNTSDAHASRTRTNVPPAARAHLAGVGWGVMGWLGRKRRGGREGARRQLLMAVTCPGFRLTCRTHARGAPALINQLLQMISCFPLIPHVAPPTVRQNTPRLDELLAHPTITTTTTTTTFSTFTQCLCTSFGLLRTVFVGSVHSTQDTNYTHQHAQNRE</sequence>
<reference evidence="1 2" key="1">
    <citation type="submission" date="2018-04" db="EMBL/GenBank/DDBJ databases">
        <title>The genome of golden apple snail Pomacea canaliculata provides insight into stress tolerance and invasive adaptation.</title>
        <authorList>
            <person name="Liu C."/>
            <person name="Liu B."/>
            <person name="Ren Y."/>
            <person name="Zhang Y."/>
            <person name="Wang H."/>
            <person name="Li S."/>
            <person name="Jiang F."/>
            <person name="Yin L."/>
            <person name="Zhang G."/>
            <person name="Qian W."/>
            <person name="Fan W."/>
        </authorList>
    </citation>
    <scope>NUCLEOTIDE SEQUENCE [LARGE SCALE GENOMIC DNA]</scope>
    <source>
        <strain evidence="1">SZHN2017</strain>
        <tissue evidence="1">Muscle</tissue>
    </source>
</reference>
<keyword evidence="2" id="KW-1185">Reference proteome</keyword>
<comment type="caution">
    <text evidence="1">The sequence shown here is derived from an EMBL/GenBank/DDBJ whole genome shotgun (WGS) entry which is preliminary data.</text>
</comment>
<organism evidence="1 2">
    <name type="scientific">Pomacea canaliculata</name>
    <name type="common">Golden apple snail</name>
    <dbReference type="NCBI Taxonomy" id="400727"/>
    <lineage>
        <taxon>Eukaryota</taxon>
        <taxon>Metazoa</taxon>
        <taxon>Spiralia</taxon>
        <taxon>Lophotrochozoa</taxon>
        <taxon>Mollusca</taxon>
        <taxon>Gastropoda</taxon>
        <taxon>Caenogastropoda</taxon>
        <taxon>Architaenioglossa</taxon>
        <taxon>Ampullarioidea</taxon>
        <taxon>Ampullariidae</taxon>
        <taxon>Pomacea</taxon>
    </lineage>
</organism>
<accession>A0A2T7PV09</accession>